<dbReference type="EMBL" id="BAAFGK010000004">
    <property type="protein sequence ID" value="GAB0058032.1"/>
    <property type="molecule type" value="Genomic_DNA"/>
</dbReference>
<dbReference type="Pfam" id="PF00584">
    <property type="entry name" value="SecE"/>
    <property type="match status" value="1"/>
</dbReference>
<comment type="subcellular location">
    <subcellularLocation>
        <location evidence="9">Cell membrane</location>
        <topology evidence="9">Single-pass membrane protein</topology>
    </subcellularLocation>
    <subcellularLocation>
        <location evidence="1">Membrane</location>
    </subcellularLocation>
</comment>
<dbReference type="HAMAP" id="MF_00422">
    <property type="entry name" value="SecE"/>
    <property type="match status" value="1"/>
</dbReference>
<comment type="similarity">
    <text evidence="9">Belongs to the SecE/SEC61-gamma family.</text>
</comment>
<comment type="caution">
    <text evidence="10">The sequence shown here is derived from an EMBL/GenBank/DDBJ whole genome shotgun (WGS) entry which is preliminary data.</text>
</comment>
<reference evidence="10 11" key="2">
    <citation type="submission" date="2024-09" db="EMBL/GenBank/DDBJ databases">
        <title>Draft genome sequence of Candidatus Magnetaquicoccaceae bacterium FCR-1.</title>
        <authorList>
            <person name="Shimoshige H."/>
            <person name="Shimamura S."/>
            <person name="Taoka A."/>
            <person name="Kobayashi H."/>
            <person name="Maekawa T."/>
        </authorList>
    </citation>
    <scope>NUCLEOTIDE SEQUENCE [LARGE SCALE GENOMIC DNA]</scope>
    <source>
        <strain evidence="10 11">FCR-1</strain>
    </source>
</reference>
<dbReference type="PANTHER" id="PTHR33910">
    <property type="entry name" value="PROTEIN TRANSLOCASE SUBUNIT SECE"/>
    <property type="match status" value="1"/>
</dbReference>
<dbReference type="InterPro" id="IPR038379">
    <property type="entry name" value="SecE_sf"/>
</dbReference>
<dbReference type="Gene3D" id="1.20.5.1030">
    <property type="entry name" value="Preprotein translocase secy subunit"/>
    <property type="match status" value="1"/>
</dbReference>
<evidence type="ECO:0000256" key="9">
    <source>
        <dbReference type="HAMAP-Rule" id="MF_00422"/>
    </source>
</evidence>
<proteinExistence type="inferred from homology"/>
<evidence type="ECO:0000256" key="3">
    <source>
        <dbReference type="ARBA" id="ARBA00022475"/>
    </source>
</evidence>
<dbReference type="PRINTS" id="PR01650">
    <property type="entry name" value="SECETRNLCASE"/>
</dbReference>
<keyword evidence="11" id="KW-1185">Reference proteome</keyword>
<dbReference type="Proteomes" id="UP001628193">
    <property type="component" value="Unassembled WGS sequence"/>
</dbReference>
<keyword evidence="3 9" id="KW-1003">Cell membrane</keyword>
<gene>
    <name evidence="9 10" type="primary">secE</name>
    <name evidence="10" type="ORF">SIID45300_02367</name>
</gene>
<keyword evidence="8 9" id="KW-0472">Membrane</keyword>
<keyword evidence="4 9" id="KW-0812">Transmembrane</keyword>
<evidence type="ECO:0000256" key="2">
    <source>
        <dbReference type="ARBA" id="ARBA00022448"/>
    </source>
</evidence>
<sequence>MINDSGRIAQFRTYLTEVRAEVGKVVWPTRKDTMNTTIVVFGMVVLVSLFLWMVDAILALVVRQIIG</sequence>
<evidence type="ECO:0000313" key="11">
    <source>
        <dbReference type="Proteomes" id="UP001628193"/>
    </source>
</evidence>
<dbReference type="InterPro" id="IPR005807">
    <property type="entry name" value="SecE_bac"/>
</dbReference>
<organism evidence="10 11">
    <name type="scientific">Candidatus Magnetaquiglobus chichijimensis</name>
    <dbReference type="NCBI Taxonomy" id="3141448"/>
    <lineage>
        <taxon>Bacteria</taxon>
        <taxon>Pseudomonadati</taxon>
        <taxon>Pseudomonadota</taxon>
        <taxon>Magnetococcia</taxon>
        <taxon>Magnetococcales</taxon>
        <taxon>Candidatus Magnetaquicoccaceae</taxon>
        <taxon>Candidatus Magnetaquiglobus</taxon>
    </lineage>
</organism>
<reference evidence="10 11" key="1">
    <citation type="submission" date="2024-05" db="EMBL/GenBank/DDBJ databases">
        <authorList>
            <consortium name="Candidatus Magnetaquicoccaceae bacterium FCR-1 genome sequencing consortium"/>
            <person name="Shimoshige H."/>
            <person name="Shimamura S."/>
            <person name="Taoka A."/>
            <person name="Kobayashi H."/>
            <person name="Maekawa T."/>
        </authorList>
    </citation>
    <scope>NUCLEOTIDE SEQUENCE [LARGE SCALE GENOMIC DNA]</scope>
    <source>
        <strain evidence="10 11">FCR-1</strain>
    </source>
</reference>
<comment type="subunit">
    <text evidence="9">Component of the Sec protein translocase complex. Heterotrimer consisting of SecY, SecE and SecG subunits. The heterotrimers can form oligomers, although 1 heterotrimer is thought to be able to translocate proteins. Interacts with the ribosome. Interacts with SecDF, and other proteins may be involved. Interacts with SecA.</text>
</comment>
<keyword evidence="5 9" id="KW-0653">Protein transport</keyword>
<keyword evidence="7 9" id="KW-0811">Translocation</keyword>
<feature type="transmembrane region" description="Helical" evidence="9">
    <location>
        <begin position="38"/>
        <end position="62"/>
    </location>
</feature>
<accession>A0ABQ0CAX3</accession>
<keyword evidence="6 9" id="KW-1133">Transmembrane helix</keyword>
<evidence type="ECO:0000256" key="5">
    <source>
        <dbReference type="ARBA" id="ARBA00022927"/>
    </source>
</evidence>
<evidence type="ECO:0000256" key="7">
    <source>
        <dbReference type="ARBA" id="ARBA00023010"/>
    </source>
</evidence>
<dbReference type="NCBIfam" id="TIGR00964">
    <property type="entry name" value="secE_bact"/>
    <property type="match status" value="1"/>
</dbReference>
<evidence type="ECO:0000256" key="6">
    <source>
        <dbReference type="ARBA" id="ARBA00022989"/>
    </source>
</evidence>
<evidence type="ECO:0000256" key="4">
    <source>
        <dbReference type="ARBA" id="ARBA00022692"/>
    </source>
</evidence>
<dbReference type="RefSeq" id="WP_420905712.1">
    <property type="nucleotide sequence ID" value="NZ_BAAFGK010000004.1"/>
</dbReference>
<keyword evidence="2 9" id="KW-0813">Transport</keyword>
<name>A0ABQ0CAX3_9PROT</name>
<evidence type="ECO:0000256" key="8">
    <source>
        <dbReference type="ARBA" id="ARBA00023136"/>
    </source>
</evidence>
<dbReference type="PANTHER" id="PTHR33910:SF1">
    <property type="entry name" value="PROTEIN TRANSLOCASE SUBUNIT SECE"/>
    <property type="match status" value="1"/>
</dbReference>
<evidence type="ECO:0000313" key="10">
    <source>
        <dbReference type="EMBL" id="GAB0058032.1"/>
    </source>
</evidence>
<comment type="function">
    <text evidence="9">Essential subunit of the Sec protein translocation channel SecYEG. Clamps together the 2 halves of SecY. May contact the channel plug during translocation.</text>
</comment>
<evidence type="ECO:0000256" key="1">
    <source>
        <dbReference type="ARBA" id="ARBA00004370"/>
    </source>
</evidence>
<dbReference type="InterPro" id="IPR001901">
    <property type="entry name" value="Translocase_SecE/Sec61-g"/>
</dbReference>
<protein>
    <recommendedName>
        <fullName evidence="9">Protein translocase subunit SecE</fullName>
    </recommendedName>
</protein>